<feature type="non-terminal residue" evidence="3">
    <location>
        <position position="1"/>
    </location>
</feature>
<evidence type="ECO:0000313" key="4">
    <source>
        <dbReference type="Proteomes" id="UP000682733"/>
    </source>
</evidence>
<feature type="transmembrane region" description="Helical" evidence="2">
    <location>
        <begin position="6"/>
        <end position="26"/>
    </location>
</feature>
<keyword evidence="2" id="KW-0812">Transmembrane</keyword>
<protein>
    <submittedName>
        <fullName evidence="3">Uncharacterized protein</fullName>
    </submittedName>
</protein>
<sequence>QSNVFFTTKNFLVVLLQLYRVCVIVIEHRKRRQLARIAGLNPDHPALNELLTLPITPINKKIMKLSKKKGSTMSNSSLNMISNGKLSQSTSMPTMHRRLPITVPLPRKKRPLSSMITTNIQPVSRSKHSMRHSSTLPVNNNNNNNNTSSSYTEI</sequence>
<keyword evidence="2" id="KW-0472">Membrane</keyword>
<organism evidence="3 4">
    <name type="scientific">Didymodactylos carnosus</name>
    <dbReference type="NCBI Taxonomy" id="1234261"/>
    <lineage>
        <taxon>Eukaryota</taxon>
        <taxon>Metazoa</taxon>
        <taxon>Spiralia</taxon>
        <taxon>Gnathifera</taxon>
        <taxon>Rotifera</taxon>
        <taxon>Eurotatoria</taxon>
        <taxon>Bdelloidea</taxon>
        <taxon>Philodinida</taxon>
        <taxon>Philodinidae</taxon>
        <taxon>Didymodactylos</taxon>
    </lineage>
</organism>
<evidence type="ECO:0000313" key="3">
    <source>
        <dbReference type="EMBL" id="CAF4556993.1"/>
    </source>
</evidence>
<proteinExistence type="predicted"/>
<feature type="non-terminal residue" evidence="3">
    <location>
        <position position="154"/>
    </location>
</feature>
<gene>
    <name evidence="3" type="ORF">TMI583_LOCUS49815</name>
</gene>
<dbReference type="EMBL" id="CAJOBA010112224">
    <property type="protein sequence ID" value="CAF4556993.1"/>
    <property type="molecule type" value="Genomic_DNA"/>
</dbReference>
<evidence type="ECO:0000256" key="2">
    <source>
        <dbReference type="SAM" id="Phobius"/>
    </source>
</evidence>
<accession>A0A8S2YNS7</accession>
<feature type="region of interest" description="Disordered" evidence="1">
    <location>
        <begin position="122"/>
        <end position="154"/>
    </location>
</feature>
<reference evidence="3" key="1">
    <citation type="submission" date="2021-02" db="EMBL/GenBank/DDBJ databases">
        <authorList>
            <person name="Nowell W R."/>
        </authorList>
    </citation>
    <scope>NUCLEOTIDE SEQUENCE</scope>
</reference>
<dbReference type="Proteomes" id="UP000682733">
    <property type="component" value="Unassembled WGS sequence"/>
</dbReference>
<name>A0A8S2YNS7_9BILA</name>
<feature type="compositionally biased region" description="Polar residues" evidence="1">
    <location>
        <begin position="71"/>
        <end position="91"/>
    </location>
</feature>
<keyword evidence="2" id="KW-1133">Transmembrane helix</keyword>
<comment type="caution">
    <text evidence="3">The sequence shown here is derived from an EMBL/GenBank/DDBJ whole genome shotgun (WGS) entry which is preliminary data.</text>
</comment>
<evidence type="ECO:0000256" key="1">
    <source>
        <dbReference type="SAM" id="MobiDB-lite"/>
    </source>
</evidence>
<dbReference type="AlphaFoldDB" id="A0A8S2YNS7"/>
<feature type="region of interest" description="Disordered" evidence="1">
    <location>
        <begin position="69"/>
        <end position="91"/>
    </location>
</feature>